<reference evidence="4 5" key="1">
    <citation type="journal article" date="2014" name="Genome Announc.">
        <title>Draft Genome Sequence of Lysobacter capsici AZ78, a Bacterium Antagonistic to Plant-Pathogenic Oomycetes.</title>
        <authorList>
            <person name="Puopolo G."/>
            <person name="Sonego P."/>
            <person name="Engelen K."/>
            <person name="Pertot I."/>
        </authorList>
    </citation>
    <scope>NUCLEOTIDE SEQUENCE [LARGE SCALE GENOMIC DNA]</scope>
    <source>
        <strain evidence="4 5">AZ78</strain>
    </source>
</reference>
<evidence type="ECO:0000313" key="5">
    <source>
        <dbReference type="Proteomes" id="UP000023435"/>
    </source>
</evidence>
<evidence type="ECO:0000259" key="2">
    <source>
        <dbReference type="Pfam" id="PF00326"/>
    </source>
</evidence>
<dbReference type="RefSeq" id="WP_051547884.1">
    <property type="nucleotide sequence ID" value="NZ_JAJA02000001.1"/>
</dbReference>
<dbReference type="InterPro" id="IPR029058">
    <property type="entry name" value="AB_hydrolase_fold"/>
</dbReference>
<comment type="caution">
    <text evidence="4">The sequence shown here is derived from an EMBL/GenBank/DDBJ whole genome shotgun (WGS) entry which is preliminary data.</text>
</comment>
<dbReference type="InterPro" id="IPR050278">
    <property type="entry name" value="Serine_Prot_S9B/DPPIV"/>
</dbReference>
<dbReference type="Gene3D" id="3.40.50.1820">
    <property type="entry name" value="alpha/beta hydrolase"/>
    <property type="match status" value="1"/>
</dbReference>
<dbReference type="SUPFAM" id="SSF82171">
    <property type="entry name" value="DPP6 N-terminal domain-like"/>
    <property type="match status" value="1"/>
</dbReference>
<accession>A0A108UDF7</accession>
<gene>
    <name evidence="4" type="ORF">AZ78_4672</name>
</gene>
<organism evidence="4 5">
    <name type="scientific">Lysobacter capsici AZ78</name>
    <dbReference type="NCBI Taxonomy" id="1444315"/>
    <lineage>
        <taxon>Bacteria</taxon>
        <taxon>Pseudomonadati</taxon>
        <taxon>Pseudomonadota</taxon>
        <taxon>Gammaproteobacteria</taxon>
        <taxon>Lysobacterales</taxon>
        <taxon>Lysobacteraceae</taxon>
        <taxon>Lysobacter</taxon>
    </lineage>
</organism>
<feature type="signal peptide" evidence="1">
    <location>
        <begin position="1"/>
        <end position="21"/>
    </location>
</feature>
<keyword evidence="1" id="KW-0732">Signal</keyword>
<dbReference type="Pfam" id="PF00326">
    <property type="entry name" value="Peptidase_S9"/>
    <property type="match status" value="1"/>
</dbReference>
<feature type="chain" id="PRO_5007131945" evidence="1">
    <location>
        <begin position="22"/>
        <end position="816"/>
    </location>
</feature>
<keyword evidence="5" id="KW-1185">Reference proteome</keyword>
<dbReference type="InterPro" id="IPR001375">
    <property type="entry name" value="Peptidase_S9_cat"/>
</dbReference>
<dbReference type="Proteomes" id="UP000023435">
    <property type="component" value="Unassembled WGS sequence"/>
</dbReference>
<evidence type="ECO:0000313" key="4">
    <source>
        <dbReference type="EMBL" id="KWS07112.1"/>
    </source>
</evidence>
<dbReference type="AlphaFoldDB" id="A0A108UDF7"/>
<proteinExistence type="predicted"/>
<dbReference type="SUPFAM" id="SSF53474">
    <property type="entry name" value="alpha/beta-Hydrolases"/>
    <property type="match status" value="1"/>
</dbReference>
<dbReference type="GO" id="GO:0008236">
    <property type="term" value="F:serine-type peptidase activity"/>
    <property type="evidence" value="ECO:0007669"/>
    <property type="project" value="InterPro"/>
</dbReference>
<sequence>MKRWAICIAAICAAMSAAGQAQPLALSAADYARAERVLDYNLKGRIKNATDAPQWLADGRFWYRRDGERGAEYVLIDPARAERRPLFDSARLSQAMRAALPQATAAPELLALQVDGEALRARLRGAGARELDCDLQTYRCQAVTATAAADPGWLLSPDGSRAAFVRENNLWLRDLRSGAESALTSDGEDHYGYGVQPDFAMRGVPRRQGRGQTRPYAVSWSPDGRHLFGLRFDERKVLPYPFVALAPQHGFRPVAYELRLTLPGDREPARDEWFAVDVEAGGARRIAISDGWNAMREAGVLGWSRDNGRVYAAIANDGRPTRARMIEIGLRDGAVREVFEEQSDTRVQVNDFLTRPAAVRVLAASDEAVWYSERDGWGHLYLYDLRDGRLIRRLTGGEWAVREIIGVDEPRRRVYFTAGGREPGDPYQRRLYRVSLDGGDPVLLTSEQADHDINDAGGGFARSGAADPLSPSRDYVVDSYSTLDQPPRSVLRSTQDGAVIAELERADVSAVTAAGWLPPQRLKFTGADGRTEVFATVYFPPDYAPERAKPGQYPIIDAIYGGPQVTNAPVAYVEATAAINPISRSSLARLGFVVITIDARGTPGRSRAFHDVSYGLNHDTQIDDHVAAIEQLAARYPGLDLQRVGIYGHSFGGYSSTRAILRRPEFYKVAVSSAGNQNFQGMYSGGVLGLDRLLTGPLDYGNGERLRPAPDAVPAVYRAFDNASLADRLQGKLLLVYGDLDENAYPAVTVQLTSALIRANKDFDLLYLPNQDHELFRNDPYYTRRMWDYFVEHLMGARPPANYRLQPPKQLSTSGF</sequence>
<name>A0A108UDF7_9GAMM</name>
<evidence type="ECO:0000259" key="3">
    <source>
        <dbReference type="Pfam" id="PF00930"/>
    </source>
</evidence>
<dbReference type="EMBL" id="JAJA02000001">
    <property type="protein sequence ID" value="KWS07112.1"/>
    <property type="molecule type" value="Genomic_DNA"/>
</dbReference>
<dbReference type="GO" id="GO:0006508">
    <property type="term" value="P:proteolysis"/>
    <property type="evidence" value="ECO:0007669"/>
    <property type="project" value="InterPro"/>
</dbReference>
<dbReference type="InterPro" id="IPR002469">
    <property type="entry name" value="Peptidase_S9B_N"/>
</dbReference>
<evidence type="ECO:0000256" key="1">
    <source>
        <dbReference type="SAM" id="SignalP"/>
    </source>
</evidence>
<dbReference type="PANTHER" id="PTHR11731">
    <property type="entry name" value="PROTEASE FAMILY S9B,C DIPEPTIDYL-PEPTIDASE IV-RELATED"/>
    <property type="match status" value="1"/>
</dbReference>
<feature type="domain" description="Peptidase S9 prolyl oligopeptidase catalytic" evidence="2">
    <location>
        <begin position="585"/>
        <end position="794"/>
    </location>
</feature>
<protein>
    <submittedName>
        <fullName evidence="4">Dipeptidyl peptidase IV</fullName>
    </submittedName>
</protein>
<feature type="domain" description="Dipeptidylpeptidase IV N-terminal" evidence="3">
    <location>
        <begin position="133"/>
        <end position="487"/>
    </location>
</feature>
<dbReference type="Pfam" id="PF00930">
    <property type="entry name" value="DPPIV_N"/>
    <property type="match status" value="1"/>
</dbReference>
<dbReference type="Gene3D" id="2.140.10.30">
    <property type="entry name" value="Dipeptidylpeptidase IV, N-terminal domain"/>
    <property type="match status" value="1"/>
</dbReference>